<feature type="compositionally biased region" description="Basic residues" evidence="1">
    <location>
        <begin position="31"/>
        <end position="44"/>
    </location>
</feature>
<evidence type="ECO:0000256" key="1">
    <source>
        <dbReference type="SAM" id="MobiDB-lite"/>
    </source>
</evidence>
<reference evidence="2" key="1">
    <citation type="journal article" date="2019" name="Sci. Rep.">
        <title>Draft genome of Tanacetum cinerariifolium, the natural source of mosquito coil.</title>
        <authorList>
            <person name="Yamashiro T."/>
            <person name="Shiraishi A."/>
            <person name="Satake H."/>
            <person name="Nakayama K."/>
        </authorList>
    </citation>
    <scope>NUCLEOTIDE SEQUENCE</scope>
</reference>
<feature type="non-terminal residue" evidence="2">
    <location>
        <position position="62"/>
    </location>
</feature>
<evidence type="ECO:0000313" key="2">
    <source>
        <dbReference type="EMBL" id="GFD54367.1"/>
    </source>
</evidence>
<dbReference type="EMBL" id="BKCJ011805107">
    <property type="protein sequence ID" value="GFD54367.1"/>
    <property type="molecule type" value="Genomic_DNA"/>
</dbReference>
<protein>
    <submittedName>
        <fullName evidence="2">Uncharacterized protein</fullName>
    </submittedName>
</protein>
<gene>
    <name evidence="2" type="ORF">Tci_926336</name>
</gene>
<dbReference type="AlphaFoldDB" id="A0A699X3P5"/>
<accession>A0A699X3P5</accession>
<proteinExistence type="predicted"/>
<comment type="caution">
    <text evidence="2">The sequence shown here is derived from an EMBL/GenBank/DDBJ whole genome shotgun (WGS) entry which is preliminary data.</text>
</comment>
<feature type="region of interest" description="Disordered" evidence="1">
    <location>
        <begin position="1"/>
        <end position="62"/>
    </location>
</feature>
<feature type="compositionally biased region" description="Polar residues" evidence="1">
    <location>
        <begin position="1"/>
        <end position="10"/>
    </location>
</feature>
<name>A0A699X3P5_TANCI</name>
<sequence length="62" mass="6860">MLAQKDTYTPDSAKPSMIEHAGSSSMSNPKGKGKDKRKNDKKSKGKYEYLAPKAGIVKQKFQ</sequence>
<organism evidence="2">
    <name type="scientific">Tanacetum cinerariifolium</name>
    <name type="common">Dalmatian daisy</name>
    <name type="synonym">Chrysanthemum cinerariifolium</name>
    <dbReference type="NCBI Taxonomy" id="118510"/>
    <lineage>
        <taxon>Eukaryota</taxon>
        <taxon>Viridiplantae</taxon>
        <taxon>Streptophyta</taxon>
        <taxon>Embryophyta</taxon>
        <taxon>Tracheophyta</taxon>
        <taxon>Spermatophyta</taxon>
        <taxon>Magnoliopsida</taxon>
        <taxon>eudicotyledons</taxon>
        <taxon>Gunneridae</taxon>
        <taxon>Pentapetalae</taxon>
        <taxon>asterids</taxon>
        <taxon>campanulids</taxon>
        <taxon>Asterales</taxon>
        <taxon>Asteraceae</taxon>
        <taxon>Asteroideae</taxon>
        <taxon>Anthemideae</taxon>
        <taxon>Anthemidinae</taxon>
        <taxon>Tanacetum</taxon>
    </lineage>
</organism>